<keyword evidence="5" id="KW-0472">Membrane</keyword>
<evidence type="ECO:0000256" key="1">
    <source>
        <dbReference type="ARBA" id="ARBA00004370"/>
    </source>
</evidence>
<name>A0A4Y8DG18_9HELO</name>
<dbReference type="InterPro" id="IPR000612">
    <property type="entry name" value="PMP3"/>
</dbReference>
<proteinExistence type="inferred from homology"/>
<gene>
    <name evidence="6" type="ORF">BOTCAL_0012g00300</name>
</gene>
<keyword evidence="7" id="KW-1185">Reference proteome</keyword>
<evidence type="ECO:0000313" key="6">
    <source>
        <dbReference type="EMBL" id="TEY85774.1"/>
    </source>
</evidence>
<dbReference type="GO" id="GO:0016020">
    <property type="term" value="C:membrane"/>
    <property type="evidence" value="ECO:0007669"/>
    <property type="project" value="UniProtKB-SubCell"/>
</dbReference>
<evidence type="ECO:0000256" key="5">
    <source>
        <dbReference type="ARBA" id="ARBA00023136"/>
    </source>
</evidence>
<reference evidence="6 7" key="1">
    <citation type="submission" date="2017-11" db="EMBL/GenBank/DDBJ databases">
        <title>Comparative genomics of Botrytis spp.</title>
        <authorList>
            <person name="Valero-Jimenez C.A."/>
            <person name="Tapia P."/>
            <person name="Veloso J."/>
            <person name="Silva-Moreno E."/>
            <person name="Staats M."/>
            <person name="Valdes J.H."/>
            <person name="Van Kan J.A.L."/>
        </authorList>
    </citation>
    <scope>NUCLEOTIDE SEQUENCE [LARGE SCALE GENOMIC DNA]</scope>
    <source>
        <strain evidence="6 7">MUCL2830</strain>
    </source>
</reference>
<comment type="caution">
    <text evidence="6">The sequence shown here is derived from an EMBL/GenBank/DDBJ whole genome shotgun (WGS) entry which is preliminary data.</text>
</comment>
<dbReference type="Pfam" id="PF01679">
    <property type="entry name" value="Pmp3"/>
    <property type="match status" value="1"/>
</dbReference>
<protein>
    <submittedName>
        <fullName evidence="6">Uncharacterized protein</fullName>
    </submittedName>
</protein>
<dbReference type="EMBL" id="PHWZ01000012">
    <property type="protein sequence ID" value="TEY85774.1"/>
    <property type="molecule type" value="Genomic_DNA"/>
</dbReference>
<accession>A0A4Y8DG18</accession>
<keyword evidence="3" id="KW-0812">Transmembrane</keyword>
<evidence type="ECO:0000256" key="2">
    <source>
        <dbReference type="ARBA" id="ARBA00009530"/>
    </source>
</evidence>
<comment type="similarity">
    <text evidence="2">Belongs to the UPF0057 (PMP3) family.</text>
</comment>
<organism evidence="6 7">
    <name type="scientific">Botryotinia calthae</name>
    <dbReference type="NCBI Taxonomy" id="38488"/>
    <lineage>
        <taxon>Eukaryota</taxon>
        <taxon>Fungi</taxon>
        <taxon>Dikarya</taxon>
        <taxon>Ascomycota</taxon>
        <taxon>Pezizomycotina</taxon>
        <taxon>Leotiomycetes</taxon>
        <taxon>Helotiales</taxon>
        <taxon>Sclerotiniaceae</taxon>
        <taxon>Botryotinia</taxon>
    </lineage>
</organism>
<evidence type="ECO:0000256" key="4">
    <source>
        <dbReference type="ARBA" id="ARBA00022989"/>
    </source>
</evidence>
<keyword evidence="4" id="KW-1133">Transmembrane helix</keyword>
<evidence type="ECO:0000313" key="7">
    <source>
        <dbReference type="Proteomes" id="UP000297299"/>
    </source>
</evidence>
<sequence length="182" mass="20638">MRSSVYICAFEHLDRATNYIYAVFEIPDQDDSRKIIDVFDQHFLIGLYNKDTNRSKGPPVTVMAIAGVGADCLLNTILFLLGAIPGHIHGFYITCTYFSRKSKVRKGQYPGGPKMGIYSERVWYGGASSRRVDELWEKRESERVEKLERKGRGYMGKRVKMGETMGETMGEPMGETMGEARC</sequence>
<evidence type="ECO:0000256" key="3">
    <source>
        <dbReference type="ARBA" id="ARBA00022692"/>
    </source>
</evidence>
<comment type="subcellular location">
    <subcellularLocation>
        <location evidence="1">Membrane</location>
    </subcellularLocation>
</comment>
<dbReference type="AlphaFoldDB" id="A0A4Y8DG18"/>
<dbReference type="OrthoDB" id="2152119at2759"/>
<dbReference type="Proteomes" id="UP000297299">
    <property type="component" value="Unassembled WGS sequence"/>
</dbReference>